<dbReference type="Proteomes" id="UP000095564">
    <property type="component" value="Unassembled WGS sequence"/>
</dbReference>
<evidence type="ECO:0000313" key="2">
    <source>
        <dbReference type="Proteomes" id="UP000095564"/>
    </source>
</evidence>
<reference evidence="1 2" key="1">
    <citation type="submission" date="2015-09" db="EMBL/GenBank/DDBJ databases">
        <authorList>
            <consortium name="Pathogen Informatics"/>
        </authorList>
    </citation>
    <scope>NUCLEOTIDE SEQUENCE [LARGE SCALE GENOMIC DNA]</scope>
    <source>
        <strain evidence="1 2">2789STDY5834908</strain>
    </source>
</reference>
<gene>
    <name evidence="1" type="ORF">ERS852520_00393</name>
</gene>
<dbReference type="EMBL" id="CZAU01000002">
    <property type="protein sequence ID" value="CUP00352.1"/>
    <property type="molecule type" value="Genomic_DNA"/>
</dbReference>
<evidence type="ECO:0000313" key="1">
    <source>
        <dbReference type="EMBL" id="CUP00352.1"/>
    </source>
</evidence>
<sequence length="120" mass="13928">MLNTINYEQFKTFASNTKNAKTIEEIDVFFNYLKKYMQECSKGNEEVAEKLLHKAGRVICDLNSKCHKETRKYFLTNIINICDSKQLENLMGCFLLGIIKSEKMLSDDAKVYVEISKKVI</sequence>
<dbReference type="RefSeq" id="WP_055159299.1">
    <property type="nucleotide sequence ID" value="NZ_CZAU01000002.1"/>
</dbReference>
<organism evidence="1 2">
    <name type="scientific">Anaerostipes hadrus</name>
    <dbReference type="NCBI Taxonomy" id="649756"/>
    <lineage>
        <taxon>Bacteria</taxon>
        <taxon>Bacillati</taxon>
        <taxon>Bacillota</taxon>
        <taxon>Clostridia</taxon>
        <taxon>Lachnospirales</taxon>
        <taxon>Lachnospiraceae</taxon>
        <taxon>Anaerostipes</taxon>
    </lineage>
</organism>
<dbReference type="AlphaFoldDB" id="A0A174JKV6"/>
<proteinExistence type="predicted"/>
<name>A0A174JKV6_ANAHA</name>
<accession>A0A174JKV6</accession>
<protein>
    <submittedName>
        <fullName evidence="1">Uncharacterized protein</fullName>
    </submittedName>
</protein>